<feature type="compositionally biased region" description="Pro residues" evidence="7">
    <location>
        <begin position="147"/>
        <end position="176"/>
    </location>
</feature>
<evidence type="ECO:0000313" key="11">
    <source>
        <dbReference type="Proteomes" id="UP000467148"/>
    </source>
</evidence>
<feature type="chain" id="PRO_5029555327" description="Resuscitation-promoting factor RpfA" evidence="8">
    <location>
        <begin position="39"/>
        <end position="425"/>
    </location>
</feature>
<feature type="compositionally biased region" description="Pro residues" evidence="7">
    <location>
        <begin position="184"/>
        <end position="232"/>
    </location>
</feature>
<feature type="domain" description="Resuscitation-promoting factor core lysozyme-like" evidence="9">
    <location>
        <begin position="38"/>
        <end position="114"/>
    </location>
</feature>
<sequence>MSGRHRKPTSSSVSVAKIAVTGAVIGGGSLAFAGQAQAAPDTEWDQVARCESGGNWAINTGNGYQGGLQFSPGTWAAHGGGQFAPAANMATKDQQIAIAEHVLATQGRGAWPVCGRGLSGATPRNVVNEPAPDALPVQAAAFDTPAPDAPAPDAPADLPPAPQDLPPAPVDLPPAPQDLAPAPQDLPPAPQDLPPAPVDLPPAPQDLPPAPQDLPPAPHDLPPAPQDLPPAGHPDVVAVSQEIAPPAAEPVVDTALQVPAPDEQTITVQASSIHFLPQAPGDPADPAVPPALPPAPAPADPAAAPTAGTTVVAASPAGQLPDGVPHLTSPENLPPGTSDQPEGPQDGPNVTYLKELWHAIQTQQVSKGDALLALTQRPLNTPVTNDPSMGVAPGDPNAPLPGPGAPAPAPAAPAPLVDPAAAPAQ</sequence>
<comment type="similarity">
    <text evidence="1">Belongs to the transglycosylase family. Rpf subfamily.</text>
</comment>
<dbReference type="SUPFAM" id="SSF53955">
    <property type="entry name" value="Lysozyme-like"/>
    <property type="match status" value="1"/>
</dbReference>
<feature type="region of interest" description="Disordered" evidence="7">
    <location>
        <begin position="276"/>
        <end position="352"/>
    </location>
</feature>
<protein>
    <recommendedName>
        <fullName evidence="6">Resuscitation-promoting factor RpfA</fullName>
    </recommendedName>
</protein>
<keyword evidence="2 8" id="KW-0732">Signal</keyword>
<evidence type="ECO:0000259" key="9">
    <source>
        <dbReference type="Pfam" id="PF06737"/>
    </source>
</evidence>
<evidence type="ECO:0000256" key="1">
    <source>
        <dbReference type="ARBA" id="ARBA00010830"/>
    </source>
</evidence>
<reference evidence="10 11" key="1">
    <citation type="journal article" date="2019" name="Emerg. Microbes Infect.">
        <title>Comprehensive subspecies identification of 175 nontuberculous mycobacteria species based on 7547 genomic profiles.</title>
        <authorList>
            <person name="Matsumoto Y."/>
            <person name="Kinjo T."/>
            <person name="Motooka D."/>
            <person name="Nabeya D."/>
            <person name="Jung N."/>
            <person name="Uechi K."/>
            <person name="Horii T."/>
            <person name="Iida T."/>
            <person name="Fujita J."/>
            <person name="Nakamura S."/>
        </authorList>
    </citation>
    <scope>NUCLEOTIDE SEQUENCE [LARGE SCALE GENOMIC DNA]</scope>
    <source>
        <strain evidence="10 11">JCM 30396</strain>
    </source>
</reference>
<feature type="region of interest" description="Disordered" evidence="7">
    <location>
        <begin position="143"/>
        <end position="240"/>
    </location>
</feature>
<dbReference type="InterPro" id="IPR010618">
    <property type="entry name" value="RPF"/>
</dbReference>
<name>A0A7I7T908_9MYCO</name>
<dbReference type="AlphaFoldDB" id="A0A7I7T908"/>
<feature type="compositionally biased region" description="Low complexity" evidence="7">
    <location>
        <begin position="300"/>
        <end position="318"/>
    </location>
</feature>
<evidence type="ECO:0000256" key="3">
    <source>
        <dbReference type="ARBA" id="ARBA00022737"/>
    </source>
</evidence>
<evidence type="ECO:0000313" key="10">
    <source>
        <dbReference type="EMBL" id="BBY64805.1"/>
    </source>
</evidence>
<gene>
    <name evidence="10" type="ORF">MHEL_30480</name>
</gene>
<keyword evidence="5" id="KW-0843">Virulence</keyword>
<dbReference type="Proteomes" id="UP000467148">
    <property type="component" value="Chromosome"/>
</dbReference>
<dbReference type="Gene3D" id="1.10.530.10">
    <property type="match status" value="1"/>
</dbReference>
<feature type="compositionally biased region" description="Polar residues" evidence="7">
    <location>
        <begin position="377"/>
        <end position="387"/>
    </location>
</feature>
<evidence type="ECO:0000256" key="4">
    <source>
        <dbReference type="ARBA" id="ARBA00022801"/>
    </source>
</evidence>
<evidence type="ECO:0000256" key="6">
    <source>
        <dbReference type="ARBA" id="ARBA00070624"/>
    </source>
</evidence>
<feature type="compositionally biased region" description="Pro residues" evidence="7">
    <location>
        <begin position="396"/>
        <end position="413"/>
    </location>
</feature>
<proteinExistence type="inferred from homology"/>
<feature type="region of interest" description="Disordered" evidence="7">
    <location>
        <begin position="377"/>
        <end position="425"/>
    </location>
</feature>
<dbReference type="GO" id="GO:0016787">
    <property type="term" value="F:hydrolase activity"/>
    <property type="evidence" value="ECO:0007669"/>
    <property type="project" value="UniProtKB-KW"/>
</dbReference>
<dbReference type="CDD" id="cd13925">
    <property type="entry name" value="RPF"/>
    <property type="match status" value="1"/>
</dbReference>
<dbReference type="RefSeq" id="WP_163748792.1">
    <property type="nucleotide sequence ID" value="NZ_AP022596.1"/>
</dbReference>
<evidence type="ECO:0000256" key="8">
    <source>
        <dbReference type="SAM" id="SignalP"/>
    </source>
</evidence>
<dbReference type="EMBL" id="AP022596">
    <property type="protein sequence ID" value="BBY64805.1"/>
    <property type="molecule type" value="Genomic_DNA"/>
</dbReference>
<accession>A0A7I7T908</accession>
<dbReference type="KEGG" id="mhev:MHEL_30480"/>
<keyword evidence="4" id="KW-0378">Hydrolase</keyword>
<dbReference type="InterPro" id="IPR023346">
    <property type="entry name" value="Lysozyme-like_dom_sf"/>
</dbReference>
<feature type="compositionally biased region" description="Polar residues" evidence="7">
    <location>
        <begin position="329"/>
        <end position="340"/>
    </location>
</feature>
<evidence type="ECO:0000256" key="2">
    <source>
        <dbReference type="ARBA" id="ARBA00022729"/>
    </source>
</evidence>
<dbReference type="Pfam" id="PF06737">
    <property type="entry name" value="Transglycosylas"/>
    <property type="match status" value="1"/>
</dbReference>
<feature type="compositionally biased region" description="Low complexity" evidence="7">
    <location>
        <begin position="414"/>
        <end position="425"/>
    </location>
</feature>
<organism evidence="10 11">
    <name type="scientific">Mycolicibacterium helvum</name>
    <dbReference type="NCBI Taxonomy" id="1534349"/>
    <lineage>
        <taxon>Bacteria</taxon>
        <taxon>Bacillati</taxon>
        <taxon>Actinomycetota</taxon>
        <taxon>Actinomycetes</taxon>
        <taxon>Mycobacteriales</taxon>
        <taxon>Mycobacteriaceae</taxon>
        <taxon>Mycolicibacterium</taxon>
    </lineage>
</organism>
<evidence type="ECO:0000256" key="7">
    <source>
        <dbReference type="SAM" id="MobiDB-lite"/>
    </source>
</evidence>
<feature type="signal peptide" evidence="8">
    <location>
        <begin position="1"/>
        <end position="38"/>
    </location>
</feature>
<evidence type="ECO:0000256" key="5">
    <source>
        <dbReference type="ARBA" id="ARBA00023026"/>
    </source>
</evidence>
<feature type="compositionally biased region" description="Pro residues" evidence="7">
    <location>
        <begin position="286"/>
        <end position="299"/>
    </location>
</feature>
<keyword evidence="3" id="KW-0677">Repeat</keyword>
<dbReference type="FunFam" id="1.10.530.10:FF:000029">
    <property type="entry name" value="Resuscitation-promoting factor RpfA"/>
    <property type="match status" value="1"/>
</dbReference>
<keyword evidence="11" id="KW-1185">Reference proteome</keyword>